<dbReference type="Gene3D" id="2.170.140.10">
    <property type="entry name" value="Chitin binding domain"/>
    <property type="match status" value="1"/>
</dbReference>
<dbReference type="GO" id="GO:0008061">
    <property type="term" value="F:chitin binding"/>
    <property type="evidence" value="ECO:0007669"/>
    <property type="project" value="UniProtKB-KW"/>
</dbReference>
<gene>
    <name evidence="7" type="ORF">pipiens_003242</name>
</gene>
<dbReference type="SMART" id="SM00494">
    <property type="entry name" value="ChtBD2"/>
    <property type="match status" value="1"/>
</dbReference>
<evidence type="ECO:0000256" key="1">
    <source>
        <dbReference type="ARBA" id="ARBA00022669"/>
    </source>
</evidence>
<comment type="caution">
    <text evidence="7">The sequence shown here is derived from an EMBL/GenBank/DDBJ whole genome shotgun (WGS) entry which is preliminary data.</text>
</comment>
<organism evidence="7 8">
    <name type="scientific">Culex pipiens pipiens</name>
    <name type="common">Northern house mosquito</name>
    <dbReference type="NCBI Taxonomy" id="38569"/>
    <lineage>
        <taxon>Eukaryota</taxon>
        <taxon>Metazoa</taxon>
        <taxon>Ecdysozoa</taxon>
        <taxon>Arthropoda</taxon>
        <taxon>Hexapoda</taxon>
        <taxon>Insecta</taxon>
        <taxon>Pterygota</taxon>
        <taxon>Neoptera</taxon>
        <taxon>Endopterygota</taxon>
        <taxon>Diptera</taxon>
        <taxon>Nematocera</taxon>
        <taxon>Culicoidea</taxon>
        <taxon>Culicidae</taxon>
        <taxon>Culicinae</taxon>
        <taxon>Culicini</taxon>
        <taxon>Culex</taxon>
        <taxon>Culex</taxon>
    </lineage>
</organism>
<feature type="domain" description="Chitin-binding type-2" evidence="6">
    <location>
        <begin position="68"/>
        <end position="128"/>
    </location>
</feature>
<evidence type="ECO:0000256" key="5">
    <source>
        <dbReference type="ARBA" id="ARBA00023180"/>
    </source>
</evidence>
<dbReference type="PROSITE" id="PS50940">
    <property type="entry name" value="CHIT_BIND_II"/>
    <property type="match status" value="1"/>
</dbReference>
<dbReference type="EMBL" id="JBEHCU010008116">
    <property type="protein sequence ID" value="KAL1388252.1"/>
    <property type="molecule type" value="Genomic_DNA"/>
</dbReference>
<keyword evidence="8" id="KW-1185">Reference proteome</keyword>
<dbReference type="InterPro" id="IPR036508">
    <property type="entry name" value="Chitin-bd_dom_sf"/>
</dbReference>
<dbReference type="Pfam" id="PF01607">
    <property type="entry name" value="CBM_14"/>
    <property type="match status" value="1"/>
</dbReference>
<dbReference type="SUPFAM" id="SSF57625">
    <property type="entry name" value="Invertebrate chitin-binding proteins"/>
    <property type="match status" value="1"/>
</dbReference>
<keyword evidence="3" id="KW-0677">Repeat</keyword>
<evidence type="ECO:0000256" key="2">
    <source>
        <dbReference type="ARBA" id="ARBA00022729"/>
    </source>
</evidence>
<evidence type="ECO:0000256" key="3">
    <source>
        <dbReference type="ARBA" id="ARBA00022737"/>
    </source>
</evidence>
<evidence type="ECO:0000313" key="7">
    <source>
        <dbReference type="EMBL" id="KAL1388252.1"/>
    </source>
</evidence>
<name>A0ABD1D1D8_CULPP</name>
<keyword evidence="2" id="KW-0732">Signal</keyword>
<dbReference type="PANTHER" id="PTHR23301">
    <property type="entry name" value="CHITIN BINDING PERITROPHIN-A"/>
    <property type="match status" value="1"/>
</dbReference>
<evidence type="ECO:0000256" key="4">
    <source>
        <dbReference type="ARBA" id="ARBA00023157"/>
    </source>
</evidence>
<keyword evidence="5" id="KW-0325">Glycoprotein</keyword>
<evidence type="ECO:0000313" key="8">
    <source>
        <dbReference type="Proteomes" id="UP001562425"/>
    </source>
</evidence>
<sequence length="132" mass="15416">MPLIMILVCGVDSSMRRFRPLVAGRFPPLEPRHPVWSQGQLRWWLRLLWWFPELELPESPEIVPGVVDTRCPRMDDPINPTHLPVNGDCRKFMKCYGGRAYEHECPAGLEFGIQVNRCDYPELARCSFNYGW</sequence>
<reference evidence="7 8" key="1">
    <citation type="submission" date="2024-05" db="EMBL/GenBank/DDBJ databases">
        <title>Culex pipiens pipiens assembly and annotation.</title>
        <authorList>
            <person name="Alout H."/>
            <person name="Durand T."/>
        </authorList>
    </citation>
    <scope>NUCLEOTIDE SEQUENCE [LARGE SCALE GENOMIC DNA]</scope>
    <source>
        <strain evidence="7">HA-2024</strain>
        <tissue evidence="7">Whole body</tissue>
    </source>
</reference>
<dbReference type="InterPro" id="IPR051940">
    <property type="entry name" value="Chitin_bind-dev_reg"/>
</dbReference>
<evidence type="ECO:0000259" key="6">
    <source>
        <dbReference type="PROSITE" id="PS50940"/>
    </source>
</evidence>
<dbReference type="AlphaFoldDB" id="A0ABD1D1D8"/>
<protein>
    <recommendedName>
        <fullName evidence="6">Chitin-binding type-2 domain-containing protein</fullName>
    </recommendedName>
</protein>
<dbReference type="InterPro" id="IPR002557">
    <property type="entry name" value="Chitin-bd_dom"/>
</dbReference>
<proteinExistence type="predicted"/>
<dbReference type="Proteomes" id="UP001562425">
    <property type="component" value="Unassembled WGS sequence"/>
</dbReference>
<dbReference type="PANTHER" id="PTHR23301:SF0">
    <property type="entry name" value="CHITIN-BINDING TYPE-2 DOMAIN-CONTAINING PROTEIN-RELATED"/>
    <property type="match status" value="1"/>
</dbReference>
<keyword evidence="1" id="KW-0147">Chitin-binding</keyword>
<accession>A0ABD1D1D8</accession>
<keyword evidence="4" id="KW-1015">Disulfide bond</keyword>